<proteinExistence type="predicted"/>
<dbReference type="EMBL" id="PTIX01000031">
    <property type="protein sequence ID" value="PPK63181.1"/>
    <property type="molecule type" value="Genomic_DNA"/>
</dbReference>
<dbReference type="SUPFAM" id="SSF55874">
    <property type="entry name" value="ATPase domain of HSP90 chaperone/DNA topoisomerase II/histidine kinase"/>
    <property type="match status" value="1"/>
</dbReference>
<dbReference type="InterPro" id="IPR050482">
    <property type="entry name" value="Sensor_HK_TwoCompSys"/>
</dbReference>
<dbReference type="Pfam" id="PF07730">
    <property type="entry name" value="HisKA_3"/>
    <property type="match status" value="1"/>
</dbReference>
<dbReference type="EC" id="2.7.13.3" evidence="2"/>
<dbReference type="AlphaFoldDB" id="A0A2S6GDI2"/>
<feature type="domain" description="Signal transduction histidine kinase subgroup 3 dimerisation and phosphoacceptor" evidence="11">
    <location>
        <begin position="172"/>
        <end position="235"/>
    </location>
</feature>
<evidence type="ECO:0000256" key="6">
    <source>
        <dbReference type="ARBA" id="ARBA00022777"/>
    </source>
</evidence>
<evidence type="ECO:0000256" key="9">
    <source>
        <dbReference type="SAM" id="Phobius"/>
    </source>
</evidence>
<name>A0A2S6GDI2_9PSEU</name>
<dbReference type="InterPro" id="IPR011712">
    <property type="entry name" value="Sig_transdc_His_kin_sub3_dim/P"/>
</dbReference>
<keyword evidence="9" id="KW-0472">Membrane</keyword>
<comment type="caution">
    <text evidence="13">The sequence shown here is derived from an EMBL/GenBank/DDBJ whole genome shotgun (WGS) entry which is preliminary data.</text>
</comment>
<feature type="transmembrane region" description="Helical" evidence="9">
    <location>
        <begin position="41"/>
        <end position="58"/>
    </location>
</feature>
<dbReference type="Gene3D" id="1.20.5.1930">
    <property type="match status" value="1"/>
</dbReference>
<keyword evidence="5" id="KW-0547">Nucleotide-binding</keyword>
<keyword evidence="6 13" id="KW-0418">Kinase</keyword>
<sequence>MRRYGDLVSSYARPLLVDVLLAVALTALTELTMATGANGPPGWQAYVLAAFATAPIALRQRAPVATMAVILAAVAGYSLLGYRNIPGGGVGVLIGLFTVATLRSRATAAAAWVLTTAILTLNIRFAGSVTWTEGVQGALVAMGAWALGEATRRWGQRVEALGERAGRAVADERGRIARELHDIVAHHMSVISLQAGLARYVLDTDLPTAKAAMATVGDTSREALTELRRLLDVLRVDHGEDDGAAPDDARPGLASLEGLVERMRGAGLPVEVVVRGHARALPPGPDTCAYRVVQESLTNVLKHAGPATARVDLDYGDRLLAIRVSDDGATPEPFHLGPDSRGLRGMRERVELLGGVFTAEPVAGGGFAVTAEVPVEPAVEWNP</sequence>
<keyword evidence="8" id="KW-0902">Two-component regulatory system</keyword>
<dbReference type="GO" id="GO:0046983">
    <property type="term" value="F:protein dimerization activity"/>
    <property type="evidence" value="ECO:0007669"/>
    <property type="project" value="InterPro"/>
</dbReference>
<reference evidence="13 14" key="1">
    <citation type="submission" date="2018-02" db="EMBL/GenBank/DDBJ databases">
        <title>Genomic Encyclopedia of Archaeal and Bacterial Type Strains, Phase II (KMG-II): from individual species to whole genera.</title>
        <authorList>
            <person name="Goeker M."/>
        </authorList>
    </citation>
    <scope>NUCLEOTIDE SEQUENCE [LARGE SCALE GENOMIC DNA]</scope>
    <source>
        <strain evidence="13 14">YU 961-1</strain>
    </source>
</reference>
<dbReference type="PANTHER" id="PTHR24421:SF10">
    <property type="entry name" value="NITRATE_NITRITE SENSOR PROTEIN NARQ"/>
    <property type="match status" value="1"/>
</dbReference>
<evidence type="ECO:0000256" key="3">
    <source>
        <dbReference type="ARBA" id="ARBA00022553"/>
    </source>
</evidence>
<keyword evidence="9" id="KW-1133">Transmembrane helix</keyword>
<evidence type="ECO:0000313" key="14">
    <source>
        <dbReference type="Proteomes" id="UP000239203"/>
    </source>
</evidence>
<evidence type="ECO:0000259" key="10">
    <source>
        <dbReference type="Pfam" id="PF02518"/>
    </source>
</evidence>
<keyword evidence="4" id="KW-0808">Transferase</keyword>
<gene>
    <name evidence="13" type="ORF">CLV40_13150</name>
</gene>
<evidence type="ECO:0000259" key="11">
    <source>
        <dbReference type="Pfam" id="PF07730"/>
    </source>
</evidence>
<evidence type="ECO:0000256" key="5">
    <source>
        <dbReference type="ARBA" id="ARBA00022741"/>
    </source>
</evidence>
<keyword evidence="14" id="KW-1185">Reference proteome</keyword>
<dbReference type="GO" id="GO:0000155">
    <property type="term" value="F:phosphorelay sensor kinase activity"/>
    <property type="evidence" value="ECO:0007669"/>
    <property type="project" value="InterPro"/>
</dbReference>
<dbReference type="Gene3D" id="3.30.565.10">
    <property type="entry name" value="Histidine kinase-like ATPase, C-terminal domain"/>
    <property type="match status" value="1"/>
</dbReference>
<dbReference type="CDD" id="cd16917">
    <property type="entry name" value="HATPase_UhpB-NarQ-NarX-like"/>
    <property type="match status" value="1"/>
</dbReference>
<dbReference type="GO" id="GO:0005524">
    <property type="term" value="F:ATP binding"/>
    <property type="evidence" value="ECO:0007669"/>
    <property type="project" value="UniProtKB-KW"/>
</dbReference>
<dbReference type="PANTHER" id="PTHR24421">
    <property type="entry name" value="NITRATE/NITRITE SENSOR PROTEIN NARX-RELATED"/>
    <property type="match status" value="1"/>
</dbReference>
<keyword evidence="9" id="KW-0812">Transmembrane</keyword>
<accession>A0A2S6GDI2</accession>
<dbReference type="Proteomes" id="UP000239203">
    <property type="component" value="Unassembled WGS sequence"/>
</dbReference>
<comment type="catalytic activity">
    <reaction evidence="1">
        <text>ATP + protein L-histidine = ADP + protein N-phospho-L-histidine.</text>
        <dbReference type="EC" id="2.7.13.3"/>
    </reaction>
</comment>
<dbReference type="InterPro" id="IPR003594">
    <property type="entry name" value="HATPase_dom"/>
</dbReference>
<evidence type="ECO:0000256" key="7">
    <source>
        <dbReference type="ARBA" id="ARBA00022840"/>
    </source>
</evidence>
<organism evidence="13 14">
    <name type="scientific">Actinokineospora auranticolor</name>
    <dbReference type="NCBI Taxonomy" id="155976"/>
    <lineage>
        <taxon>Bacteria</taxon>
        <taxon>Bacillati</taxon>
        <taxon>Actinomycetota</taxon>
        <taxon>Actinomycetes</taxon>
        <taxon>Pseudonocardiales</taxon>
        <taxon>Pseudonocardiaceae</taxon>
        <taxon>Actinokineospora</taxon>
    </lineage>
</organism>
<evidence type="ECO:0000313" key="13">
    <source>
        <dbReference type="EMBL" id="PPK63181.1"/>
    </source>
</evidence>
<keyword evidence="7" id="KW-0067">ATP-binding</keyword>
<feature type="domain" description="Histidine kinase/HSP90-like ATPase" evidence="10">
    <location>
        <begin position="290"/>
        <end position="376"/>
    </location>
</feature>
<dbReference type="Pfam" id="PF23539">
    <property type="entry name" value="DUF7134"/>
    <property type="match status" value="1"/>
</dbReference>
<feature type="transmembrane region" description="Helical" evidence="9">
    <location>
        <begin position="12"/>
        <end position="29"/>
    </location>
</feature>
<keyword evidence="3" id="KW-0597">Phosphoprotein</keyword>
<dbReference type="GO" id="GO:0016020">
    <property type="term" value="C:membrane"/>
    <property type="evidence" value="ECO:0007669"/>
    <property type="project" value="InterPro"/>
</dbReference>
<feature type="transmembrane region" description="Helical" evidence="9">
    <location>
        <begin position="85"/>
        <end position="102"/>
    </location>
</feature>
<dbReference type="InterPro" id="IPR055558">
    <property type="entry name" value="DUF7134"/>
</dbReference>
<evidence type="ECO:0000259" key="12">
    <source>
        <dbReference type="Pfam" id="PF23539"/>
    </source>
</evidence>
<evidence type="ECO:0000256" key="8">
    <source>
        <dbReference type="ARBA" id="ARBA00023012"/>
    </source>
</evidence>
<evidence type="ECO:0000256" key="4">
    <source>
        <dbReference type="ARBA" id="ARBA00022679"/>
    </source>
</evidence>
<evidence type="ECO:0000256" key="2">
    <source>
        <dbReference type="ARBA" id="ARBA00012438"/>
    </source>
</evidence>
<dbReference type="Pfam" id="PF02518">
    <property type="entry name" value="HATPase_c"/>
    <property type="match status" value="1"/>
</dbReference>
<feature type="domain" description="DUF7134" evidence="12">
    <location>
        <begin position="12"/>
        <end position="152"/>
    </location>
</feature>
<evidence type="ECO:0000256" key="1">
    <source>
        <dbReference type="ARBA" id="ARBA00000085"/>
    </source>
</evidence>
<protein>
    <recommendedName>
        <fullName evidence="2">histidine kinase</fullName>
        <ecNumber evidence="2">2.7.13.3</ecNumber>
    </recommendedName>
</protein>
<dbReference type="InterPro" id="IPR036890">
    <property type="entry name" value="HATPase_C_sf"/>
</dbReference>